<keyword evidence="4" id="KW-0732">Signal</keyword>
<comment type="similarity">
    <text evidence="2">Belongs to the intimin/invasin family.</text>
</comment>
<evidence type="ECO:0000256" key="5">
    <source>
        <dbReference type="SAM" id="MobiDB-lite"/>
    </source>
</evidence>
<evidence type="ECO:0000256" key="3">
    <source>
        <dbReference type="ARBA" id="ARBA00022525"/>
    </source>
</evidence>
<feature type="non-terminal residue" evidence="7">
    <location>
        <position position="1860"/>
    </location>
</feature>
<dbReference type="RefSeq" id="WP_168631579.1">
    <property type="nucleotide sequence ID" value="NZ_JAAXOX010000015.1"/>
</dbReference>
<dbReference type="EMBL" id="JAAXOX010000015">
    <property type="protein sequence ID" value="NKY24460.1"/>
    <property type="molecule type" value="Genomic_DNA"/>
</dbReference>
<dbReference type="InterPro" id="IPR041498">
    <property type="entry name" value="Big_6"/>
</dbReference>
<dbReference type="PANTHER" id="PTHR39576:SF2">
    <property type="entry name" value="ATTACHING AND EFFACING PROTEIN HOMOLOG-RELATED"/>
    <property type="match status" value="1"/>
</dbReference>
<dbReference type="InterPro" id="IPR008964">
    <property type="entry name" value="Invasin/intimin_cell_adhesion"/>
</dbReference>
<dbReference type="GO" id="GO:0005975">
    <property type="term" value="P:carbohydrate metabolic process"/>
    <property type="evidence" value="ECO:0007669"/>
    <property type="project" value="UniProtKB-ARBA"/>
</dbReference>
<feature type="domain" description="Big-1" evidence="6">
    <location>
        <begin position="1004"/>
        <end position="1107"/>
    </location>
</feature>
<dbReference type="SUPFAM" id="SSF117074">
    <property type="entry name" value="Hypothetical protein PA1324"/>
    <property type="match status" value="1"/>
</dbReference>
<dbReference type="GO" id="GO:0009279">
    <property type="term" value="C:cell outer membrane"/>
    <property type="evidence" value="ECO:0007669"/>
    <property type="project" value="TreeGrafter"/>
</dbReference>
<dbReference type="InterPro" id="IPR015217">
    <property type="entry name" value="Invasin_dom_3"/>
</dbReference>
<evidence type="ECO:0000256" key="4">
    <source>
        <dbReference type="ARBA" id="ARBA00022729"/>
    </source>
</evidence>
<comment type="caution">
    <text evidence="7">The sequence shown here is derived from an EMBL/GenBank/DDBJ whole genome shotgun (WGS) entry which is preliminary data.</text>
</comment>
<dbReference type="Proteomes" id="UP000581206">
    <property type="component" value="Unassembled WGS sequence"/>
</dbReference>
<gene>
    <name evidence="7" type="ORF">HGA03_17505</name>
</gene>
<evidence type="ECO:0000313" key="8">
    <source>
        <dbReference type="Proteomes" id="UP000581206"/>
    </source>
</evidence>
<dbReference type="Pfam" id="PF09134">
    <property type="entry name" value="Invasin_D3"/>
    <property type="match status" value="3"/>
</dbReference>
<dbReference type="Pfam" id="PF17936">
    <property type="entry name" value="Big_6"/>
    <property type="match status" value="1"/>
</dbReference>
<name>A0A7X6R0Q5_9CELL</name>
<feature type="domain" description="Big-1" evidence="6">
    <location>
        <begin position="1325"/>
        <end position="1419"/>
    </location>
</feature>
<organism evidence="7 8">
    <name type="scientific">Cellulomonas denverensis</name>
    <dbReference type="NCBI Taxonomy" id="264297"/>
    <lineage>
        <taxon>Bacteria</taxon>
        <taxon>Bacillati</taxon>
        <taxon>Actinomycetota</taxon>
        <taxon>Actinomycetes</taxon>
        <taxon>Micrococcales</taxon>
        <taxon>Cellulomonadaceae</taxon>
        <taxon>Cellulomonas</taxon>
    </lineage>
</organism>
<sequence length="1860" mass="188242">MANNQVLPSPFEYDEYKLWGGRADFSYTYPLTENSAQGVVSGSRRAPVMTVGARMLSGEPMSTLAVDGGGLNGERTPRLYAWSWNASRTTSSWPSGSPTSSATSYIPIASYDDGQTTGKAHFVPLPSVSSGLSTSYDYWSGGEVYQKTGELYLSSGECAGINRSFRVAIYDPSTGTTRGSATLVPNTGADDIFGTTDPCGNNGYVASDMAIDAEGNFYILVRGASDRQYLVRVVPGEDKAEWRYNVVGQLQTSTGSAFTNTNGFWGMAFHNGNLYLQGETASRQYRFDPLSLRLQDSSFTDPAQTQDLAAAQTAPVLDGVVYDDANGNGVVDAGETGLADQTVALYDEDGALLGTRQTDGAGNYSFILNAIGTDYHVRLVQPQVNGVNAVQTHAAGGSSGPSNSVTARCAGGDLTNTSGACSGQLAGPAADPALGALGSTVDLDAMPILTTATVRTANEVTTADFGVHATTTASWGDAPFSSTAAQQGPRLYDYDGTGLRLGETRGDYADGSTANDHATDDGVSIAGPNGAASLANGVLAVGGQYDLLGQVQGGGAEQATVSTWLARTNGATDFRTGAIAATGTAGTAAAHYPYAGAGDAAVSLTVPDSTGDLSSTWLRAAVSDQALADPDNTASAYQPAKGSAEAASNPWVLRGEVEDYQVHVAQGVIRIAATSQGQVADGDYGYELTGPVSTTAPSSTSATVRPAEADTLTYADSVHALSALGEDVTVTATTVPARWAPTSARVVDTFTGATVEGATVDLSTGAVTVPGSALARGADVTVEFSYATGPNASASSWQVLPTRVVADGVAEATATATIRDGRGLPYSGAEVSFTVPEGVELSPVTDHGDGTYTATLRSTTAMDATVQAFVAATDGVQPLPDSPRTVTFVAGEPAVGEGLSSVSIDDQSPRAADNQAYHLVTAVLRDAHGNAVTGAQGALAGTGPAGVTVDAFTEAEPGVYNARVRSTVAGSLPVTVSYAGSLELGTVTAVYAAGGPDLSEGASALRAEATGDRGVSDPATVSVGDAEHVHTAAVTLVDAQGNPVPDYPVDFAVSDPALVGLGGSMTVSTDADGVARLHLATSTSGTYLVTASVGGQPVLPAAGVRFTFVPGAAVTTPGGTEIGASTGTRPADGQTSHWVEVLAKDSFGNAVPGAQIAFALPQGLTAAGSVSGVTGEAGTLRLLVTSTTAGSYPVTATVDGQPIQNGSPATVTFVAGTASATASNWSVTPDGALPVGEQFTATVQLNDASGNPVGAGEEVTFSVPAGVSVIESGPYLTGDDGRVVVHLTSTVAGRYEVSAQLGGQRIGAARTLEFIAGAPVVGDNGSALSASTGAVEADGERTHWIEVLAVDAYRNPVPGAEVALALPRELILVDGAATGSTGANGRYRVLVASTVAGSHQVTATVAGQQITAGSPATVVFAAGAPDAGRSSWSITPDTAQPIGARFTATVQLNDATGNPVAAGAEVAFTLADGLRIVEQGPYLSDGSGRVVVHLTADRAGSYPVSAAVGADRIGTERELVFTPGEVSATESGLTATTPVLADGRATSAVVVTLRDVNGDPVVGTHEVRVTSTVGSVGTVRDLGDGRYTTTISSLTAGRAEVGFVVDGVAGVPTAAVDFVAAPSTPVLDPSNGWQVTGRIDPGATAQLTDADGTALTGTLAVDPEGGFVFTPVERLAHGTEVVVTAVDGHGFESDPASVVVDAKNPARPVVPPTRGVVVEVREVEEGATPSIRDTATQQVIPGEWENTGGGIWLFTPDVPLTEQDSTEAVVTDPAGNESEAAPVVVDTTKPDAAVVPPTKGEVVEVEGVEEGATPSIRDKETEEPIEGEWENEGGGKWTFTPTTPLPEGETAEVVVTDPAG</sequence>
<dbReference type="PROSITE" id="PS51127">
    <property type="entry name" value="BIG1"/>
    <property type="match status" value="5"/>
</dbReference>
<evidence type="ECO:0000259" key="6">
    <source>
        <dbReference type="PROSITE" id="PS51127"/>
    </source>
</evidence>
<proteinExistence type="inferred from homology"/>
<dbReference type="InterPro" id="IPR051715">
    <property type="entry name" value="Intimin-Invasin_domain"/>
</dbReference>
<dbReference type="Pfam" id="PF02369">
    <property type="entry name" value="Big_1"/>
    <property type="match status" value="4"/>
</dbReference>
<keyword evidence="8" id="KW-1185">Reference proteome</keyword>
<evidence type="ECO:0000313" key="7">
    <source>
        <dbReference type="EMBL" id="NKY24460.1"/>
    </source>
</evidence>
<feature type="domain" description="Big-1" evidence="6">
    <location>
        <begin position="794"/>
        <end position="889"/>
    </location>
</feature>
<protein>
    <recommendedName>
        <fullName evidence="6">Big-1 domain-containing protein</fullName>
    </recommendedName>
</protein>
<dbReference type="InterPro" id="IPR013783">
    <property type="entry name" value="Ig-like_fold"/>
</dbReference>
<dbReference type="InterPro" id="IPR003344">
    <property type="entry name" value="Big_1_dom"/>
</dbReference>
<dbReference type="SUPFAM" id="SSF49373">
    <property type="entry name" value="Invasin/intimin cell-adhesion fragments"/>
    <property type="match status" value="8"/>
</dbReference>
<keyword evidence="3" id="KW-0964">Secreted</keyword>
<dbReference type="SUPFAM" id="SSF101898">
    <property type="entry name" value="NHL repeat"/>
    <property type="match status" value="1"/>
</dbReference>
<dbReference type="Gene3D" id="2.60.40.10">
    <property type="entry name" value="Immunoglobulins"/>
    <property type="match status" value="11"/>
</dbReference>
<feature type="domain" description="Big-1" evidence="6">
    <location>
        <begin position="1217"/>
        <end position="1315"/>
    </location>
</feature>
<feature type="region of interest" description="Disordered" evidence="5">
    <location>
        <begin position="1812"/>
        <end position="1847"/>
    </location>
</feature>
<evidence type="ECO:0000256" key="2">
    <source>
        <dbReference type="ARBA" id="ARBA00010116"/>
    </source>
</evidence>
<dbReference type="SMART" id="SM00634">
    <property type="entry name" value="BID_1"/>
    <property type="match status" value="7"/>
</dbReference>
<dbReference type="PANTHER" id="PTHR39576">
    <property type="entry name" value="ATTACHING AND EFFACING PROTEIN HOMOLOG-RELATED-RELATED"/>
    <property type="match status" value="1"/>
</dbReference>
<accession>A0A7X6R0Q5</accession>
<feature type="domain" description="Big-1" evidence="6">
    <location>
        <begin position="1119"/>
        <end position="1214"/>
    </location>
</feature>
<comment type="subcellular location">
    <subcellularLocation>
        <location evidence="1">Secreted</location>
    </subcellularLocation>
</comment>
<reference evidence="7 8" key="1">
    <citation type="submission" date="2020-04" db="EMBL/GenBank/DDBJ databases">
        <title>MicrobeNet Type strains.</title>
        <authorList>
            <person name="Nicholson A.C."/>
        </authorList>
    </citation>
    <scope>NUCLEOTIDE SEQUENCE [LARGE SCALE GENOMIC DNA]</scope>
    <source>
        <strain evidence="7 8">ATCC BAA-788</strain>
    </source>
</reference>
<dbReference type="GO" id="GO:0005576">
    <property type="term" value="C:extracellular region"/>
    <property type="evidence" value="ECO:0007669"/>
    <property type="project" value="UniProtKB-SubCell"/>
</dbReference>
<evidence type="ECO:0000256" key="1">
    <source>
        <dbReference type="ARBA" id="ARBA00004613"/>
    </source>
</evidence>
<dbReference type="InterPro" id="IPR033764">
    <property type="entry name" value="Sdr_B"/>
</dbReference>
<dbReference type="Pfam" id="PF17210">
    <property type="entry name" value="SdrD_B"/>
    <property type="match status" value="1"/>
</dbReference>